<keyword evidence="1" id="KW-1133">Transmembrane helix</keyword>
<dbReference type="EMBL" id="JAUEPS010000100">
    <property type="protein sequence ID" value="KAK0438191.1"/>
    <property type="molecule type" value="Genomic_DNA"/>
</dbReference>
<dbReference type="InterPro" id="IPR045339">
    <property type="entry name" value="DUF6534"/>
</dbReference>
<name>A0AA39JAG1_ARMTA</name>
<feature type="transmembrane region" description="Helical" evidence="1">
    <location>
        <begin position="185"/>
        <end position="206"/>
    </location>
</feature>
<evidence type="ECO:0000313" key="3">
    <source>
        <dbReference type="EMBL" id="KAK0438191.1"/>
    </source>
</evidence>
<dbReference type="Proteomes" id="UP001175211">
    <property type="component" value="Unassembled WGS sequence"/>
</dbReference>
<feature type="transmembrane region" description="Helical" evidence="1">
    <location>
        <begin position="227"/>
        <end position="249"/>
    </location>
</feature>
<sequence>MTFGAVYIGVTIGAIFYGITIVQTTIYYKQYPNDPRLFRYAVALLCILDTLHVVTSTHVLYFYLVESFGNWHSLFRMEFSGAPISPASSIISNPQAPSAFSCNLYSMYVNLKLIVFGVQANPHSSLKRILTFSLQIVGRNFHVVLPYFIFLAVAASLATGTYALYDIYTLPSIFDIPTIRTAIYAVFSTFTVVDFFIAATMCHYLHKGRSMTSFSSTTKIIVGLMRLALIMNTGSSACSMFTLVAYIVWPNNFIYIAVDSILPKHAFYINSLLSMLNARNVQIRTGTKEYPVHQTILRLAPHTSGSRGESGLAEMSIDIALSVMEGGHSNACTEDMTLT</sequence>
<dbReference type="AlphaFoldDB" id="A0AA39JAG1"/>
<dbReference type="RefSeq" id="XP_060322871.1">
    <property type="nucleotide sequence ID" value="XM_060478568.1"/>
</dbReference>
<dbReference type="Pfam" id="PF20152">
    <property type="entry name" value="DUF6534"/>
    <property type="match status" value="1"/>
</dbReference>
<dbReference type="PANTHER" id="PTHR40465">
    <property type="entry name" value="CHROMOSOME 1, WHOLE GENOME SHOTGUN SEQUENCE"/>
    <property type="match status" value="1"/>
</dbReference>
<evidence type="ECO:0000313" key="4">
    <source>
        <dbReference type="Proteomes" id="UP001175211"/>
    </source>
</evidence>
<feature type="domain" description="DUF6534" evidence="2">
    <location>
        <begin position="191"/>
        <end position="280"/>
    </location>
</feature>
<protein>
    <recommendedName>
        <fullName evidence="2">DUF6534 domain-containing protein</fullName>
    </recommendedName>
</protein>
<dbReference type="PANTHER" id="PTHR40465:SF1">
    <property type="entry name" value="DUF6534 DOMAIN-CONTAINING PROTEIN"/>
    <property type="match status" value="1"/>
</dbReference>
<evidence type="ECO:0000259" key="2">
    <source>
        <dbReference type="Pfam" id="PF20152"/>
    </source>
</evidence>
<feature type="transmembrane region" description="Helical" evidence="1">
    <location>
        <begin position="143"/>
        <end position="165"/>
    </location>
</feature>
<reference evidence="3" key="1">
    <citation type="submission" date="2023-06" db="EMBL/GenBank/DDBJ databases">
        <authorList>
            <consortium name="Lawrence Berkeley National Laboratory"/>
            <person name="Ahrendt S."/>
            <person name="Sahu N."/>
            <person name="Indic B."/>
            <person name="Wong-Bajracharya J."/>
            <person name="Merenyi Z."/>
            <person name="Ke H.-M."/>
            <person name="Monk M."/>
            <person name="Kocsube S."/>
            <person name="Drula E."/>
            <person name="Lipzen A."/>
            <person name="Balint B."/>
            <person name="Henrissat B."/>
            <person name="Andreopoulos B."/>
            <person name="Martin F.M."/>
            <person name="Harder C.B."/>
            <person name="Rigling D."/>
            <person name="Ford K.L."/>
            <person name="Foster G.D."/>
            <person name="Pangilinan J."/>
            <person name="Papanicolaou A."/>
            <person name="Barry K."/>
            <person name="LaButti K."/>
            <person name="Viragh M."/>
            <person name="Koriabine M."/>
            <person name="Yan M."/>
            <person name="Riley R."/>
            <person name="Champramary S."/>
            <person name="Plett K.L."/>
            <person name="Tsai I.J."/>
            <person name="Slot J."/>
            <person name="Sipos G."/>
            <person name="Plett J."/>
            <person name="Nagy L.G."/>
            <person name="Grigoriev I.V."/>
        </authorList>
    </citation>
    <scope>NUCLEOTIDE SEQUENCE</scope>
    <source>
        <strain evidence="3">CCBAS 213</strain>
    </source>
</reference>
<keyword evidence="4" id="KW-1185">Reference proteome</keyword>
<feature type="transmembrane region" description="Helical" evidence="1">
    <location>
        <begin position="6"/>
        <end position="28"/>
    </location>
</feature>
<organism evidence="3 4">
    <name type="scientific">Armillaria tabescens</name>
    <name type="common">Ringless honey mushroom</name>
    <name type="synonym">Agaricus tabescens</name>
    <dbReference type="NCBI Taxonomy" id="1929756"/>
    <lineage>
        <taxon>Eukaryota</taxon>
        <taxon>Fungi</taxon>
        <taxon>Dikarya</taxon>
        <taxon>Basidiomycota</taxon>
        <taxon>Agaricomycotina</taxon>
        <taxon>Agaricomycetes</taxon>
        <taxon>Agaricomycetidae</taxon>
        <taxon>Agaricales</taxon>
        <taxon>Marasmiineae</taxon>
        <taxon>Physalacriaceae</taxon>
        <taxon>Desarmillaria</taxon>
    </lineage>
</organism>
<keyword evidence="1" id="KW-0472">Membrane</keyword>
<evidence type="ECO:0000256" key="1">
    <source>
        <dbReference type="SAM" id="Phobius"/>
    </source>
</evidence>
<feature type="transmembrane region" description="Helical" evidence="1">
    <location>
        <begin position="40"/>
        <end position="64"/>
    </location>
</feature>
<comment type="caution">
    <text evidence="3">The sequence shown here is derived from an EMBL/GenBank/DDBJ whole genome shotgun (WGS) entry which is preliminary data.</text>
</comment>
<keyword evidence="1" id="KW-0812">Transmembrane</keyword>
<dbReference type="GeneID" id="85362116"/>
<proteinExistence type="predicted"/>
<accession>A0AA39JAG1</accession>
<gene>
    <name evidence="3" type="ORF">EV420DRAFT_1651573</name>
</gene>